<dbReference type="AlphaFoldDB" id="A0A0D2MF99"/>
<dbReference type="Gene3D" id="1.10.510.10">
    <property type="entry name" value="Transferase(Phosphotransferase) domain 1"/>
    <property type="match status" value="1"/>
</dbReference>
<dbReference type="SUPFAM" id="SSF49879">
    <property type="entry name" value="SMAD/FHA domain"/>
    <property type="match status" value="1"/>
</dbReference>
<dbReference type="STRING" id="945553.A0A0D2MF99"/>
<dbReference type="Pfam" id="PF00069">
    <property type="entry name" value="Pkinase"/>
    <property type="match status" value="1"/>
</dbReference>
<evidence type="ECO:0000256" key="2">
    <source>
        <dbReference type="PROSITE-ProRule" id="PRU10141"/>
    </source>
</evidence>
<keyword evidence="2" id="KW-0067">ATP-binding</keyword>
<feature type="compositionally biased region" description="Basic and acidic residues" evidence="3">
    <location>
        <begin position="31"/>
        <end position="41"/>
    </location>
</feature>
<keyword evidence="2" id="KW-0547">Nucleotide-binding</keyword>
<dbReference type="GO" id="GO:0005524">
    <property type="term" value="F:ATP binding"/>
    <property type="evidence" value="ECO:0007669"/>
    <property type="project" value="UniProtKB-UniRule"/>
</dbReference>
<proteinExistence type="inferred from homology"/>
<comment type="similarity">
    <text evidence="1">Belongs to the protein kinase superfamily. CAMK Ser/Thr protein kinase family. CHEK2 subfamily.</text>
</comment>
<dbReference type="EMBL" id="KN817551">
    <property type="protein sequence ID" value="KJA22248.1"/>
    <property type="molecule type" value="Genomic_DNA"/>
</dbReference>
<reference evidence="6" key="1">
    <citation type="submission" date="2014-04" db="EMBL/GenBank/DDBJ databases">
        <title>Evolutionary Origins and Diversification of the Mycorrhizal Mutualists.</title>
        <authorList>
            <consortium name="DOE Joint Genome Institute"/>
            <consortium name="Mycorrhizal Genomics Consortium"/>
            <person name="Kohler A."/>
            <person name="Kuo A."/>
            <person name="Nagy L.G."/>
            <person name="Floudas D."/>
            <person name="Copeland A."/>
            <person name="Barry K.W."/>
            <person name="Cichocki N."/>
            <person name="Veneault-Fourrey C."/>
            <person name="LaButti K."/>
            <person name="Lindquist E.A."/>
            <person name="Lipzen A."/>
            <person name="Lundell T."/>
            <person name="Morin E."/>
            <person name="Murat C."/>
            <person name="Riley R."/>
            <person name="Ohm R."/>
            <person name="Sun H."/>
            <person name="Tunlid A."/>
            <person name="Henrissat B."/>
            <person name="Grigoriev I.V."/>
            <person name="Hibbett D.S."/>
            <person name="Martin F."/>
        </authorList>
    </citation>
    <scope>NUCLEOTIDE SEQUENCE [LARGE SCALE GENOMIC DNA]</scope>
    <source>
        <strain evidence="6">FD-334 SS-4</strain>
    </source>
</reference>
<dbReference type="Proteomes" id="UP000054270">
    <property type="component" value="Unassembled WGS sequence"/>
</dbReference>
<evidence type="ECO:0000256" key="3">
    <source>
        <dbReference type="SAM" id="MobiDB-lite"/>
    </source>
</evidence>
<dbReference type="InterPro" id="IPR017441">
    <property type="entry name" value="Protein_kinase_ATP_BS"/>
</dbReference>
<dbReference type="InterPro" id="IPR011009">
    <property type="entry name" value="Kinase-like_dom_sf"/>
</dbReference>
<dbReference type="PANTHER" id="PTHR24347">
    <property type="entry name" value="SERINE/THREONINE-PROTEIN KINASE"/>
    <property type="match status" value="1"/>
</dbReference>
<feature type="region of interest" description="Disordered" evidence="3">
    <location>
        <begin position="1"/>
        <end position="41"/>
    </location>
</feature>
<feature type="region of interest" description="Disordered" evidence="3">
    <location>
        <begin position="510"/>
        <end position="540"/>
    </location>
</feature>
<dbReference type="OrthoDB" id="10252171at2759"/>
<protein>
    <recommendedName>
        <fullName evidence="4">Protein kinase domain-containing protein</fullName>
    </recommendedName>
</protein>
<dbReference type="SUPFAM" id="SSF56112">
    <property type="entry name" value="Protein kinase-like (PK-like)"/>
    <property type="match status" value="1"/>
</dbReference>
<organism evidence="5 6">
    <name type="scientific">Hypholoma sublateritium (strain FD-334 SS-4)</name>
    <dbReference type="NCBI Taxonomy" id="945553"/>
    <lineage>
        <taxon>Eukaryota</taxon>
        <taxon>Fungi</taxon>
        <taxon>Dikarya</taxon>
        <taxon>Basidiomycota</taxon>
        <taxon>Agaricomycotina</taxon>
        <taxon>Agaricomycetes</taxon>
        <taxon>Agaricomycetidae</taxon>
        <taxon>Agaricales</taxon>
        <taxon>Agaricineae</taxon>
        <taxon>Strophariaceae</taxon>
        <taxon>Hypholoma</taxon>
    </lineage>
</organism>
<dbReference type="InterPro" id="IPR000719">
    <property type="entry name" value="Prot_kinase_dom"/>
</dbReference>
<accession>A0A0D2MF99</accession>
<dbReference type="InterPro" id="IPR008984">
    <property type="entry name" value="SMAD_FHA_dom_sf"/>
</dbReference>
<keyword evidence="6" id="KW-1185">Reference proteome</keyword>
<dbReference type="Gene3D" id="2.60.200.20">
    <property type="match status" value="1"/>
</dbReference>
<dbReference type="Gene3D" id="3.30.200.20">
    <property type="entry name" value="Phosphorylase Kinase, domain 1"/>
    <property type="match status" value="1"/>
</dbReference>
<evidence type="ECO:0000313" key="6">
    <source>
        <dbReference type="Proteomes" id="UP000054270"/>
    </source>
</evidence>
<evidence type="ECO:0000259" key="4">
    <source>
        <dbReference type="PROSITE" id="PS50011"/>
    </source>
</evidence>
<feature type="binding site" evidence="2">
    <location>
        <position position="196"/>
    </location>
    <ligand>
        <name>ATP</name>
        <dbReference type="ChEBI" id="CHEBI:30616"/>
    </ligand>
</feature>
<dbReference type="Pfam" id="PF00498">
    <property type="entry name" value="FHA"/>
    <property type="match status" value="1"/>
</dbReference>
<evidence type="ECO:0000313" key="5">
    <source>
        <dbReference type="EMBL" id="KJA22248.1"/>
    </source>
</evidence>
<dbReference type="PROSITE" id="PS00107">
    <property type="entry name" value="PROTEIN_KINASE_ATP"/>
    <property type="match status" value="1"/>
</dbReference>
<name>A0A0D2MF99_HYPSF</name>
<evidence type="ECO:0000256" key="1">
    <source>
        <dbReference type="ARBA" id="ARBA00005575"/>
    </source>
</evidence>
<sequence length="540" mass="60467">MDVNAPNEEHIPIQPSLSPTEPAEQEEMDEKPDVPSDSTDEHLWGLLKPMGGVSRSQIDFWRINPHVKVGSALDNQVVINHKKISPYQCIFKWDGKDNYSVCDFSDTGTYVGNNLIGKGKACILRDGQEVSFGSLFVGLDEDMEDDFRFVYRRVVYIPPPKGMLIDYDVSWPLGEGAMGTVLSVMHRTSGEWRAAKRIKLSKTRPRRGLSALAIAKREVTVMKQLKHPNICKMYESYVCEEDDTLDIIMEVVKGVNLREYALETENGLRVSQQLDTEITMKHITYQLCEAMANILLDISEQPPIVKVADFGTAKIVHDGTALLSSCGTAYFVAPEMRSNARLKGACTNLVDSFSLGAVLYYCLTLNVPFLRVQPDRQNQDLETHIKARKRDLTGLKGRSVSEEVTDIITRLMSTQPMRRYTMRGVLMHAWFKEYQPPYKFPREAYEDEAKEVTRELSRTPRNGVKGKGRSLGRALNLSAVLEEEAEAAARVASIPAGGDVEMALSTPMKKAKAATALRRSSRPNKGVPPKRLAGIRTPKK</sequence>
<dbReference type="GO" id="GO:0004672">
    <property type="term" value="F:protein kinase activity"/>
    <property type="evidence" value="ECO:0007669"/>
    <property type="project" value="InterPro"/>
</dbReference>
<feature type="domain" description="Protein kinase" evidence="4">
    <location>
        <begin position="167"/>
        <end position="431"/>
    </location>
</feature>
<dbReference type="InterPro" id="IPR000253">
    <property type="entry name" value="FHA_dom"/>
</dbReference>
<dbReference type="SMART" id="SM00240">
    <property type="entry name" value="FHA"/>
    <property type="match status" value="1"/>
</dbReference>
<gene>
    <name evidence="5" type="ORF">HYPSUDRAFT_54980</name>
</gene>
<dbReference type="PROSITE" id="PS50011">
    <property type="entry name" value="PROTEIN_KINASE_DOM"/>
    <property type="match status" value="1"/>
</dbReference>